<feature type="compositionally biased region" description="Basic and acidic residues" evidence="1">
    <location>
        <begin position="173"/>
        <end position="184"/>
    </location>
</feature>
<dbReference type="InterPro" id="IPR011022">
    <property type="entry name" value="Arrestin_C-like"/>
</dbReference>
<gene>
    <name evidence="3" type="ORF">BCR42DRAFT_416634</name>
</gene>
<organism evidence="3 4">
    <name type="scientific">Absidia repens</name>
    <dbReference type="NCBI Taxonomy" id="90262"/>
    <lineage>
        <taxon>Eukaryota</taxon>
        <taxon>Fungi</taxon>
        <taxon>Fungi incertae sedis</taxon>
        <taxon>Mucoromycota</taxon>
        <taxon>Mucoromycotina</taxon>
        <taxon>Mucoromycetes</taxon>
        <taxon>Mucorales</taxon>
        <taxon>Cunninghamellaceae</taxon>
        <taxon>Absidia</taxon>
    </lineage>
</organism>
<dbReference type="Pfam" id="PF02752">
    <property type="entry name" value="Arrestin_C"/>
    <property type="match status" value="1"/>
</dbReference>
<proteinExistence type="predicted"/>
<keyword evidence="4" id="KW-1185">Reference proteome</keyword>
<accession>A0A1X2IEU8</accession>
<comment type="caution">
    <text evidence="3">The sequence shown here is derived from an EMBL/GenBank/DDBJ whole genome shotgun (WGS) entry which is preliminary data.</text>
</comment>
<dbReference type="EMBL" id="MCGE01000013">
    <property type="protein sequence ID" value="ORZ15215.1"/>
    <property type="molecule type" value="Genomic_DNA"/>
</dbReference>
<evidence type="ECO:0000259" key="2">
    <source>
        <dbReference type="SMART" id="SM01017"/>
    </source>
</evidence>
<dbReference type="InterPro" id="IPR014756">
    <property type="entry name" value="Ig_E-set"/>
</dbReference>
<dbReference type="PANTHER" id="PTHR11188">
    <property type="entry name" value="ARRESTIN DOMAIN CONTAINING PROTEIN"/>
    <property type="match status" value="1"/>
</dbReference>
<feature type="region of interest" description="Disordered" evidence="1">
    <location>
        <begin position="485"/>
        <end position="561"/>
    </location>
</feature>
<dbReference type="Proteomes" id="UP000193560">
    <property type="component" value="Unassembled WGS sequence"/>
</dbReference>
<dbReference type="STRING" id="90262.A0A1X2IEU8"/>
<dbReference type="SUPFAM" id="SSF81296">
    <property type="entry name" value="E set domains"/>
    <property type="match status" value="2"/>
</dbReference>
<feature type="compositionally biased region" description="Polar residues" evidence="1">
    <location>
        <begin position="492"/>
        <end position="501"/>
    </location>
</feature>
<dbReference type="InterPro" id="IPR011021">
    <property type="entry name" value="Arrestin-like_N"/>
</dbReference>
<feature type="region of interest" description="Disordered" evidence="1">
    <location>
        <begin position="359"/>
        <end position="379"/>
    </location>
</feature>
<feature type="region of interest" description="Disordered" evidence="1">
    <location>
        <begin position="575"/>
        <end position="598"/>
    </location>
</feature>
<evidence type="ECO:0000256" key="1">
    <source>
        <dbReference type="SAM" id="MobiDB-lite"/>
    </source>
</evidence>
<dbReference type="GO" id="GO:0015031">
    <property type="term" value="P:protein transport"/>
    <property type="evidence" value="ECO:0007669"/>
    <property type="project" value="TreeGrafter"/>
</dbReference>
<dbReference type="InterPro" id="IPR014752">
    <property type="entry name" value="Arrestin-like_C"/>
</dbReference>
<dbReference type="Pfam" id="PF00339">
    <property type="entry name" value="Arrestin_N"/>
    <property type="match status" value="1"/>
</dbReference>
<reference evidence="3 4" key="1">
    <citation type="submission" date="2016-07" db="EMBL/GenBank/DDBJ databases">
        <title>Pervasive Adenine N6-methylation of Active Genes in Fungi.</title>
        <authorList>
            <consortium name="DOE Joint Genome Institute"/>
            <person name="Mondo S.J."/>
            <person name="Dannebaum R.O."/>
            <person name="Kuo R.C."/>
            <person name="Labutti K."/>
            <person name="Haridas S."/>
            <person name="Kuo A."/>
            <person name="Salamov A."/>
            <person name="Ahrendt S.R."/>
            <person name="Lipzen A."/>
            <person name="Sullivan W."/>
            <person name="Andreopoulos W.B."/>
            <person name="Clum A."/>
            <person name="Lindquist E."/>
            <person name="Daum C."/>
            <person name="Ramamoorthy G.K."/>
            <person name="Gryganskyi A."/>
            <person name="Culley D."/>
            <person name="Magnuson J.K."/>
            <person name="James T.Y."/>
            <person name="O'Malley M.A."/>
            <person name="Stajich J.E."/>
            <person name="Spatafora J.W."/>
            <person name="Visel A."/>
            <person name="Grigoriev I.V."/>
        </authorList>
    </citation>
    <scope>NUCLEOTIDE SEQUENCE [LARGE SCALE GENOMIC DNA]</scope>
    <source>
        <strain evidence="3 4">NRRL 1336</strain>
    </source>
</reference>
<dbReference type="OrthoDB" id="2283785at2759"/>
<evidence type="ECO:0000313" key="3">
    <source>
        <dbReference type="EMBL" id="ORZ15215.1"/>
    </source>
</evidence>
<name>A0A1X2IEU8_9FUNG</name>
<evidence type="ECO:0000313" key="4">
    <source>
        <dbReference type="Proteomes" id="UP000193560"/>
    </source>
</evidence>
<sequence length="616" mass="69132">MKHFATESALTLLLDEHKYYFRGDHVKGRLVIHPSTKSQKFAGIRLTFYCLVKTYINSKKKDHHYFFKHVYPLPLQPRILKVGKTYTYPFDFILPTEIALPSCTESDTNSGGIIEYVIKATMERSSPEWPSVPTTTSLHVPVLERLNVSQTKFLEPVWDSVTWDSTETTNTHQQDEDSNDTHVDQAELSASIPHQGYIRGQKIPVTVDIRHFQPYQKTKGLTISLIRCTRVLCKEKAYLLPPTIISSAKVDIDVKKTSGQTITQSLLIPRHISPTINLNARLLQVDYRIEVRANLNPQDHHHHSIVAPWTTVPDLGCMYFELPVVIGTLPFSTTSLCVPPDILDPKFVKGVKHVEQDNLPRPNAYQLPSSSSSSQYNRNSRRLCSLTPMNLSSSLLDLYASTNILWDRFTPSSPTTKTQSSTLAVSSSTSSTTKMHKLSPQSSCFRLTLSLGESFDNLVQSSINKQQHRTSLDSTDIFSHSFPLLTARRASEPNTRQPLSNTRERTSSLPTVYRPSPPPAPLCYKPDNTSEGFELDDGSCDNNTDNYSDDDDDDDDDDDLANGCFMYIAPNGMDSAGPFEKPHEKIADVDLGSDSEDDDDDFISILAKREISLVAI</sequence>
<dbReference type="PANTHER" id="PTHR11188:SF176">
    <property type="entry name" value="ARRESTIN DOMAIN-CONTAINING PROTEIN 1"/>
    <property type="match status" value="1"/>
</dbReference>
<feature type="domain" description="Arrestin C-terminal-like" evidence="2">
    <location>
        <begin position="182"/>
        <end position="331"/>
    </location>
</feature>
<dbReference type="InterPro" id="IPR050357">
    <property type="entry name" value="Arrestin_domain-protein"/>
</dbReference>
<protein>
    <recommendedName>
        <fullName evidence="2">Arrestin C-terminal-like domain-containing protein</fullName>
    </recommendedName>
</protein>
<dbReference type="GO" id="GO:0005737">
    <property type="term" value="C:cytoplasm"/>
    <property type="evidence" value="ECO:0007669"/>
    <property type="project" value="TreeGrafter"/>
</dbReference>
<feature type="region of interest" description="Disordered" evidence="1">
    <location>
        <begin position="165"/>
        <end position="184"/>
    </location>
</feature>
<dbReference type="SMART" id="SM01017">
    <property type="entry name" value="Arrestin_C"/>
    <property type="match status" value="1"/>
</dbReference>
<feature type="compositionally biased region" description="Acidic residues" evidence="1">
    <location>
        <begin position="547"/>
        <end position="560"/>
    </location>
</feature>
<dbReference type="Gene3D" id="2.60.40.640">
    <property type="match status" value="2"/>
</dbReference>
<dbReference type="AlphaFoldDB" id="A0A1X2IEU8"/>